<dbReference type="Proteomes" id="UP000304953">
    <property type="component" value="Unassembled WGS sequence"/>
</dbReference>
<dbReference type="EMBL" id="SRYA01000101">
    <property type="protein sequence ID" value="TGY88076.1"/>
    <property type="molecule type" value="Genomic_DNA"/>
</dbReference>
<name>A0AC61RNC8_9FIRM</name>
<evidence type="ECO:0000313" key="2">
    <source>
        <dbReference type="Proteomes" id="UP000304953"/>
    </source>
</evidence>
<reference evidence="1" key="1">
    <citation type="submission" date="2019-04" db="EMBL/GenBank/DDBJ databases">
        <title>Microbes associate with the intestines of laboratory mice.</title>
        <authorList>
            <person name="Navarre W."/>
            <person name="Wong E."/>
            <person name="Huang K."/>
            <person name="Tropini C."/>
            <person name="Ng K."/>
            <person name="Yu B."/>
        </authorList>
    </citation>
    <scope>NUCLEOTIDE SEQUENCE</scope>
    <source>
        <strain evidence="1">NM01_1-7b</strain>
    </source>
</reference>
<accession>A0AC61RNC8</accession>
<evidence type="ECO:0000313" key="1">
    <source>
        <dbReference type="EMBL" id="TGY88076.1"/>
    </source>
</evidence>
<proteinExistence type="predicted"/>
<organism evidence="1 2">
    <name type="scientific">Petralouisia muris</name>
    <dbReference type="NCBI Taxonomy" id="3032872"/>
    <lineage>
        <taxon>Bacteria</taxon>
        <taxon>Bacillati</taxon>
        <taxon>Bacillota</taxon>
        <taxon>Clostridia</taxon>
        <taxon>Lachnospirales</taxon>
        <taxon>Lachnospiraceae</taxon>
        <taxon>Petralouisia</taxon>
    </lineage>
</organism>
<keyword evidence="2" id="KW-1185">Reference proteome</keyword>
<sequence>MAYNHGREDRKWRIWKEAEEKILRESGVDEAVIEQIRTDDRADFNSNRRFYRWTSDFGECLEDMAGREKQAEIMSVSDLLDEIESETLYFALVTVDRCTLQIVLLKMQGYSTKEIAPLVHLTVGAVYARLAHLRKKLRKVL</sequence>
<gene>
    <name evidence="1" type="ORF">E5329_25820</name>
</gene>
<protein>
    <submittedName>
        <fullName evidence="1">Sigma-70 family RNA polymerase sigma factor</fullName>
    </submittedName>
</protein>
<comment type="caution">
    <text evidence="1">The sequence shown here is derived from an EMBL/GenBank/DDBJ whole genome shotgun (WGS) entry which is preliminary data.</text>
</comment>